<keyword evidence="17" id="KW-1185">Reference proteome</keyword>
<evidence type="ECO:0000256" key="5">
    <source>
        <dbReference type="ARBA" id="ARBA00022466"/>
    </source>
</evidence>
<evidence type="ECO:0000256" key="1">
    <source>
        <dbReference type="ARBA" id="ARBA00004429"/>
    </source>
</evidence>
<comment type="subcellular location">
    <subcellularLocation>
        <location evidence="1">Cell inner membrane</location>
        <topology evidence="1">Multi-pass membrane protein</topology>
    </subcellularLocation>
</comment>
<evidence type="ECO:0000256" key="12">
    <source>
        <dbReference type="ARBA" id="ARBA00023136"/>
    </source>
</evidence>
<dbReference type="Pfam" id="PF02411">
    <property type="entry name" value="MerT"/>
    <property type="match status" value="1"/>
</dbReference>
<keyword evidence="11 15" id="KW-1133">Transmembrane helix</keyword>
<evidence type="ECO:0000256" key="14">
    <source>
        <dbReference type="ARBA" id="ARBA00045720"/>
    </source>
</evidence>
<comment type="function">
    <text evidence="14">Involved in mercury resistance. Probably transfers a mercuric ion from the periplasmic Hg(2+)-binding protein MerP to the cytoplasmic mercuric reductase MerA.</text>
</comment>
<evidence type="ECO:0000256" key="3">
    <source>
        <dbReference type="ARBA" id="ARBA00017053"/>
    </source>
</evidence>
<feature type="transmembrane region" description="Helical" evidence="15">
    <location>
        <begin position="12"/>
        <end position="41"/>
    </location>
</feature>
<dbReference type="RefSeq" id="WP_284330813.1">
    <property type="nucleotide sequence ID" value="NZ_BSOA01000006.1"/>
</dbReference>
<feature type="transmembrane region" description="Helical" evidence="15">
    <location>
        <begin position="91"/>
        <end position="112"/>
    </location>
</feature>
<dbReference type="InterPro" id="IPR003457">
    <property type="entry name" value="Transprt_MerT"/>
</dbReference>
<sequence>MAQNRSEKSSLAIGGLSAILASACCLGPLVLVSIGLSGAWIGQLTRMEPLRPYFLLVSALALIFAYRRIFRPAGTCPPDQVCAVPAVRRAYKALFWIVAALVLIAFGFPYAAPWFY</sequence>
<dbReference type="Gene3D" id="1.10.287.910">
    <property type="entry name" value="bacterial mercury transporter, merf"/>
    <property type="match status" value="1"/>
</dbReference>
<feature type="transmembrane region" description="Helical" evidence="15">
    <location>
        <begin position="53"/>
        <end position="70"/>
    </location>
</feature>
<evidence type="ECO:0000256" key="15">
    <source>
        <dbReference type="SAM" id="Phobius"/>
    </source>
</evidence>
<keyword evidence="6" id="KW-1003">Cell membrane</keyword>
<evidence type="ECO:0000256" key="8">
    <source>
        <dbReference type="ARBA" id="ARBA00022692"/>
    </source>
</evidence>
<proteinExistence type="inferred from homology"/>
<keyword evidence="12 15" id="KW-0472">Membrane</keyword>
<dbReference type="NCBIfam" id="NF010314">
    <property type="entry name" value="PRK13751.2"/>
    <property type="match status" value="1"/>
</dbReference>
<comment type="caution">
    <text evidence="16">The sequence shown here is derived from an EMBL/GenBank/DDBJ whole genome shotgun (WGS) entry which is preliminary data.</text>
</comment>
<accession>A0ABQ5X9M4</accession>
<evidence type="ECO:0000256" key="7">
    <source>
        <dbReference type="ARBA" id="ARBA00022519"/>
    </source>
</evidence>
<comment type="similarity">
    <text evidence="2">Belongs to the MerT family.</text>
</comment>
<dbReference type="Proteomes" id="UP001156627">
    <property type="component" value="Unassembled WGS sequence"/>
</dbReference>
<keyword evidence="4" id="KW-0813">Transport</keyword>
<keyword evidence="7" id="KW-0997">Cell inner membrane</keyword>
<evidence type="ECO:0000256" key="2">
    <source>
        <dbReference type="ARBA" id="ARBA00008224"/>
    </source>
</evidence>
<evidence type="ECO:0000256" key="6">
    <source>
        <dbReference type="ARBA" id="ARBA00022475"/>
    </source>
</evidence>
<keyword evidence="9" id="KW-0479">Metal-binding</keyword>
<keyword evidence="10" id="KW-0476">Mercury</keyword>
<keyword evidence="8 15" id="KW-0812">Transmembrane</keyword>
<dbReference type="EMBL" id="BSOA01000006">
    <property type="protein sequence ID" value="GLQ87364.1"/>
    <property type="molecule type" value="Genomic_DNA"/>
</dbReference>
<dbReference type="PROSITE" id="PS51257">
    <property type="entry name" value="PROKAR_LIPOPROTEIN"/>
    <property type="match status" value="1"/>
</dbReference>
<evidence type="ECO:0000256" key="10">
    <source>
        <dbReference type="ARBA" id="ARBA00022914"/>
    </source>
</evidence>
<name>A0ABQ5X9M4_9GAMM</name>
<evidence type="ECO:0000313" key="17">
    <source>
        <dbReference type="Proteomes" id="UP001156627"/>
    </source>
</evidence>
<organism evidence="16 17">
    <name type="scientific">Dyella flagellata</name>
    <dbReference type="NCBI Taxonomy" id="1867833"/>
    <lineage>
        <taxon>Bacteria</taxon>
        <taxon>Pseudomonadati</taxon>
        <taxon>Pseudomonadota</taxon>
        <taxon>Gammaproteobacteria</taxon>
        <taxon>Lysobacterales</taxon>
        <taxon>Rhodanobacteraceae</taxon>
        <taxon>Dyella</taxon>
    </lineage>
</organism>
<evidence type="ECO:0000313" key="16">
    <source>
        <dbReference type="EMBL" id="GLQ87364.1"/>
    </source>
</evidence>
<evidence type="ECO:0000256" key="4">
    <source>
        <dbReference type="ARBA" id="ARBA00022448"/>
    </source>
</evidence>
<gene>
    <name evidence="16" type="ORF">GCM10007898_09300</name>
</gene>
<evidence type="ECO:0000256" key="13">
    <source>
        <dbReference type="ARBA" id="ARBA00030934"/>
    </source>
</evidence>
<reference evidence="17" key="1">
    <citation type="journal article" date="2019" name="Int. J. Syst. Evol. Microbiol.">
        <title>The Global Catalogue of Microorganisms (GCM) 10K type strain sequencing project: providing services to taxonomists for standard genome sequencing and annotation.</title>
        <authorList>
            <consortium name="The Broad Institute Genomics Platform"/>
            <consortium name="The Broad Institute Genome Sequencing Center for Infectious Disease"/>
            <person name="Wu L."/>
            <person name="Ma J."/>
        </authorList>
    </citation>
    <scope>NUCLEOTIDE SEQUENCE [LARGE SCALE GENOMIC DNA]</scope>
    <source>
        <strain evidence="17">NBRC 111981</strain>
    </source>
</reference>
<keyword evidence="5" id="KW-0475">Mercuric resistance</keyword>
<evidence type="ECO:0000256" key="9">
    <source>
        <dbReference type="ARBA" id="ARBA00022723"/>
    </source>
</evidence>
<evidence type="ECO:0000256" key="11">
    <source>
        <dbReference type="ARBA" id="ARBA00022989"/>
    </source>
</evidence>
<protein>
    <recommendedName>
        <fullName evidence="3">Mercuric transport protein MerT</fullName>
    </recommendedName>
    <alternativeName>
        <fullName evidence="13">Mercury ion transport protein</fullName>
    </alternativeName>
</protein>